<comment type="caution">
    <text evidence="2">The sequence shown here is derived from an EMBL/GenBank/DDBJ whole genome shotgun (WGS) entry which is preliminary data.</text>
</comment>
<dbReference type="Proteomes" id="UP000622552">
    <property type="component" value="Unassembled WGS sequence"/>
</dbReference>
<protein>
    <submittedName>
        <fullName evidence="2">Uncharacterized protein</fullName>
    </submittedName>
</protein>
<evidence type="ECO:0000313" key="2">
    <source>
        <dbReference type="EMBL" id="MBG6139229.1"/>
    </source>
</evidence>
<reference evidence="2" key="1">
    <citation type="submission" date="2020-11" db="EMBL/GenBank/DDBJ databases">
        <title>Sequencing the genomes of 1000 actinobacteria strains.</title>
        <authorList>
            <person name="Klenk H.-P."/>
        </authorList>
    </citation>
    <scope>NUCLEOTIDE SEQUENCE</scope>
    <source>
        <strain evidence="2">DSM 45356</strain>
    </source>
</reference>
<sequence length="241" mass="24377">MLRMAIAGTMIVLAGLLMAGLSGYDLGVARAARALRIGVAAARAARPTTPEQGAPVVSFGSAGRPHLGTGPLAVAAIGLGLVLATAGAGAVVWPVPVGTAQHWALVAGAGVLVLAVGLIGVTKLVRRVEISAYAKGAALLPVLVPTIPMPTEGAPVANLPTPSTVPTDDRGVPDDAQLGWVYRDVIGTWLMVVAAEDGEGRRFVRLTDFRLLPPGAAQLPLEIVGAVELAVWPLTPPGPTG</sequence>
<keyword evidence="3" id="KW-1185">Reference proteome</keyword>
<evidence type="ECO:0000256" key="1">
    <source>
        <dbReference type="SAM" id="Phobius"/>
    </source>
</evidence>
<name>A0A8J7GVB9_9ACTN</name>
<keyword evidence="1" id="KW-1133">Transmembrane helix</keyword>
<keyword evidence="1" id="KW-0472">Membrane</keyword>
<dbReference type="AlphaFoldDB" id="A0A8J7GVB9"/>
<accession>A0A8J7GVB9</accession>
<evidence type="ECO:0000313" key="3">
    <source>
        <dbReference type="Proteomes" id="UP000622552"/>
    </source>
</evidence>
<gene>
    <name evidence="2" type="ORF">IW245_005423</name>
</gene>
<feature type="transmembrane region" description="Helical" evidence="1">
    <location>
        <begin position="6"/>
        <end position="26"/>
    </location>
</feature>
<feature type="transmembrane region" description="Helical" evidence="1">
    <location>
        <begin position="101"/>
        <end position="121"/>
    </location>
</feature>
<dbReference type="EMBL" id="JADOUF010000001">
    <property type="protein sequence ID" value="MBG6139229.1"/>
    <property type="molecule type" value="Genomic_DNA"/>
</dbReference>
<keyword evidence="1" id="KW-0812">Transmembrane</keyword>
<proteinExistence type="predicted"/>
<dbReference type="RefSeq" id="WP_197005907.1">
    <property type="nucleotide sequence ID" value="NZ_BONS01000012.1"/>
</dbReference>
<organism evidence="2 3">
    <name type="scientific">Longispora fulva</name>
    <dbReference type="NCBI Taxonomy" id="619741"/>
    <lineage>
        <taxon>Bacteria</taxon>
        <taxon>Bacillati</taxon>
        <taxon>Actinomycetota</taxon>
        <taxon>Actinomycetes</taxon>
        <taxon>Micromonosporales</taxon>
        <taxon>Micromonosporaceae</taxon>
        <taxon>Longispora</taxon>
    </lineage>
</organism>
<feature type="transmembrane region" description="Helical" evidence="1">
    <location>
        <begin position="72"/>
        <end position="95"/>
    </location>
</feature>